<evidence type="ECO:0000259" key="1">
    <source>
        <dbReference type="Pfam" id="PF03235"/>
    </source>
</evidence>
<dbReference type="InterPro" id="IPR004919">
    <property type="entry name" value="GmrSD_N"/>
</dbReference>
<dbReference type="EMBL" id="SNRY01000470">
    <property type="protein sequence ID" value="KAA6340296.1"/>
    <property type="molecule type" value="Genomic_DNA"/>
</dbReference>
<accession>A0A5J4S2P6</accession>
<reference evidence="2" key="1">
    <citation type="submission" date="2019-03" db="EMBL/GenBank/DDBJ databases">
        <title>Single cell metagenomics reveals metabolic interactions within the superorganism composed of flagellate Streblomastix strix and complex community of Bacteroidetes bacteria on its surface.</title>
        <authorList>
            <person name="Treitli S.C."/>
            <person name="Kolisko M."/>
            <person name="Husnik F."/>
            <person name="Keeling P."/>
            <person name="Hampl V."/>
        </authorList>
    </citation>
    <scope>NUCLEOTIDE SEQUENCE</scope>
    <source>
        <strain evidence="2">STM</strain>
    </source>
</reference>
<evidence type="ECO:0000313" key="2">
    <source>
        <dbReference type="EMBL" id="KAA6340296.1"/>
    </source>
</evidence>
<comment type="caution">
    <text evidence="2">The sequence shown here is derived from an EMBL/GenBank/DDBJ whole genome shotgun (WGS) entry which is preliminary data.</text>
</comment>
<dbReference type="PANTHER" id="PTHR35149:SF2">
    <property type="entry name" value="DUF262 DOMAIN-CONTAINING PROTEIN"/>
    <property type="match status" value="1"/>
</dbReference>
<dbReference type="Pfam" id="PF03235">
    <property type="entry name" value="GmrSD_N"/>
    <property type="match status" value="1"/>
</dbReference>
<organism evidence="2">
    <name type="scientific">termite gut metagenome</name>
    <dbReference type="NCBI Taxonomy" id="433724"/>
    <lineage>
        <taxon>unclassified sequences</taxon>
        <taxon>metagenomes</taxon>
        <taxon>organismal metagenomes</taxon>
    </lineage>
</organism>
<gene>
    <name evidence="2" type="ORF">EZS27_011821</name>
</gene>
<feature type="non-terminal residue" evidence="2">
    <location>
        <position position="181"/>
    </location>
</feature>
<proteinExistence type="predicted"/>
<feature type="domain" description="GmrSD restriction endonucleases N-terminal" evidence="1">
    <location>
        <begin position="11"/>
        <end position="175"/>
    </location>
</feature>
<name>A0A5J4S2P6_9ZZZZ</name>
<dbReference type="PANTHER" id="PTHR35149">
    <property type="entry name" value="SLL5132 PROTEIN"/>
    <property type="match status" value="1"/>
</dbReference>
<sequence>MSKLHVDQQSIKKILSENKSKYLIPEYQRPYEWDEDKCRTLWEDILEFAMPDNNPDNFNSNDEYFLGSIVTFKNENGDLEVIDGQQRITTLLLCLRAIYKKLEPAQDEQSKYLKSEIEPCLWQTEGIPPKPNKDIIRIETKVATDNDRDSFVKILKIGEANGKDIYSKNFQLFQKWIDEYV</sequence>
<protein>
    <recommendedName>
        <fullName evidence="1">GmrSD restriction endonucleases N-terminal domain-containing protein</fullName>
    </recommendedName>
</protein>
<dbReference type="AlphaFoldDB" id="A0A5J4S2P6"/>